<evidence type="ECO:0000313" key="2">
    <source>
        <dbReference type="EMBL" id="KAB3537366.1"/>
    </source>
</evidence>
<dbReference type="RefSeq" id="WP_151860198.1">
    <property type="nucleotide sequence ID" value="NZ_WBZC01000010.1"/>
</dbReference>
<keyword evidence="1" id="KW-0812">Transmembrane</keyword>
<dbReference type="AlphaFoldDB" id="A0A6I0FDN1"/>
<feature type="transmembrane region" description="Helical" evidence="1">
    <location>
        <begin position="21"/>
        <end position="41"/>
    </location>
</feature>
<protein>
    <submittedName>
        <fullName evidence="2">PilN domain-containing protein</fullName>
    </submittedName>
</protein>
<gene>
    <name evidence="2" type="ORF">F8154_03490</name>
</gene>
<dbReference type="Proteomes" id="UP000432715">
    <property type="component" value="Unassembled WGS sequence"/>
</dbReference>
<evidence type="ECO:0000256" key="1">
    <source>
        <dbReference type="SAM" id="Phobius"/>
    </source>
</evidence>
<keyword evidence="3" id="KW-1185">Reference proteome</keyword>
<keyword evidence="1" id="KW-1133">Transmembrane helix</keyword>
<proteinExistence type="predicted"/>
<organism evidence="2 3">
    <name type="scientific">Alkaliphilus pronyensis</name>
    <dbReference type="NCBI Taxonomy" id="1482732"/>
    <lineage>
        <taxon>Bacteria</taxon>
        <taxon>Bacillati</taxon>
        <taxon>Bacillota</taxon>
        <taxon>Clostridia</taxon>
        <taxon>Peptostreptococcales</taxon>
        <taxon>Natronincolaceae</taxon>
        <taxon>Alkaliphilus</taxon>
    </lineage>
</organism>
<keyword evidence="1" id="KW-0472">Membrane</keyword>
<sequence length="186" mass="21279">MRDFNFFEIYTEKYEKQDFKRLLVIGIVTLIGGLLVIYPLFNFLSITRLNNEVMTMKEVLDSSNTYETINRVEKKKLEVEGLRSALKNLNAVDAEFKNKDTIDNPLIKLIITAIPDGVFFESINIIGNAVQIKGIARSKDEIAALEYNLKGKTSFTEVFIPSINFSDNIYNFTLTFNVKDVNTNEN</sequence>
<evidence type="ECO:0000313" key="3">
    <source>
        <dbReference type="Proteomes" id="UP000432715"/>
    </source>
</evidence>
<dbReference type="InterPro" id="IPR007813">
    <property type="entry name" value="PilN"/>
</dbReference>
<reference evidence="2 3" key="1">
    <citation type="submission" date="2019-10" db="EMBL/GenBank/DDBJ databases">
        <title>Alkaliphilus serpentinus sp. nov. and Alkaliphilus pronyensis sp. nov., two novel anaerobic alkaliphilic species isolated from the serpentinized-hosted hydrothermal field of the Prony Bay (New Caledonia).</title>
        <authorList>
            <person name="Postec A."/>
        </authorList>
    </citation>
    <scope>NUCLEOTIDE SEQUENCE [LARGE SCALE GENOMIC DNA]</scope>
    <source>
        <strain evidence="2 3">LacV</strain>
    </source>
</reference>
<dbReference type="Pfam" id="PF05137">
    <property type="entry name" value="PilN"/>
    <property type="match status" value="1"/>
</dbReference>
<dbReference type="OrthoDB" id="1707667at2"/>
<accession>A0A6I0FDN1</accession>
<name>A0A6I0FDN1_9FIRM</name>
<comment type="caution">
    <text evidence="2">The sequence shown here is derived from an EMBL/GenBank/DDBJ whole genome shotgun (WGS) entry which is preliminary data.</text>
</comment>
<dbReference type="EMBL" id="WBZC01000010">
    <property type="protein sequence ID" value="KAB3537366.1"/>
    <property type="molecule type" value="Genomic_DNA"/>
</dbReference>